<dbReference type="RefSeq" id="WP_111934897.1">
    <property type="nucleotide sequence ID" value="NZ_CADFFP010000001.1"/>
</dbReference>
<dbReference type="Proteomes" id="UP000248918">
    <property type="component" value="Unassembled WGS sequence"/>
</dbReference>
<sequence>MIYIGFVLQASLLGICTWNFFDDRMGRTPLRVASVGLLLCVAGIGLGASIANFEGIGLFSNEHSQLELVSQLINVGITAAGGNVLASGLVLRADLANQRAILDARQRLQDARVTIAELLRDHKHLALEESFNSPESISKRSSAIWNLIENATDDYRDANELLRKVGLEESARPYPQRKRNPSGRRI</sequence>
<proteinExistence type="predicted"/>
<accession>A0A329BQH5</accession>
<feature type="transmembrane region" description="Helical" evidence="1">
    <location>
        <begin position="33"/>
        <end position="51"/>
    </location>
</feature>
<feature type="transmembrane region" description="Helical" evidence="1">
    <location>
        <begin position="71"/>
        <end position="91"/>
    </location>
</feature>
<keyword evidence="1" id="KW-1133">Transmembrane helix</keyword>
<dbReference type="OrthoDB" id="9998480at2"/>
<comment type="caution">
    <text evidence="2">The sequence shown here is derived from an EMBL/GenBank/DDBJ whole genome shotgun (WGS) entry which is preliminary data.</text>
</comment>
<dbReference type="AlphaFoldDB" id="A0A329BQH5"/>
<dbReference type="EMBL" id="QLTK01000030">
    <property type="protein sequence ID" value="RAS21234.1"/>
    <property type="molecule type" value="Genomic_DNA"/>
</dbReference>
<gene>
    <name evidence="2" type="ORF">BX591_13063</name>
</gene>
<feature type="transmembrane region" description="Helical" evidence="1">
    <location>
        <begin position="6"/>
        <end position="21"/>
    </location>
</feature>
<evidence type="ECO:0000256" key="1">
    <source>
        <dbReference type="SAM" id="Phobius"/>
    </source>
</evidence>
<protein>
    <submittedName>
        <fullName evidence="2">Uncharacterized protein</fullName>
    </submittedName>
</protein>
<organism evidence="2 3">
    <name type="scientific">Paraburkholderia bryophila</name>
    <dbReference type="NCBI Taxonomy" id="420952"/>
    <lineage>
        <taxon>Bacteria</taxon>
        <taxon>Pseudomonadati</taxon>
        <taxon>Pseudomonadota</taxon>
        <taxon>Betaproteobacteria</taxon>
        <taxon>Burkholderiales</taxon>
        <taxon>Burkholderiaceae</taxon>
        <taxon>Paraburkholderia</taxon>
    </lineage>
</organism>
<evidence type="ECO:0000313" key="3">
    <source>
        <dbReference type="Proteomes" id="UP000248918"/>
    </source>
</evidence>
<evidence type="ECO:0000313" key="2">
    <source>
        <dbReference type="EMBL" id="RAS21234.1"/>
    </source>
</evidence>
<keyword evidence="1" id="KW-0812">Transmembrane</keyword>
<keyword evidence="1" id="KW-0472">Membrane</keyword>
<name>A0A329BQH5_9BURK</name>
<reference evidence="2 3" key="1">
    <citation type="submission" date="2018-06" db="EMBL/GenBank/DDBJ databases">
        <title>Genomic Encyclopedia of Type Strains, Phase III (KMG-III): the genomes of soil and plant-associated and newly described type strains.</title>
        <authorList>
            <person name="Whitman W."/>
        </authorList>
    </citation>
    <scope>NUCLEOTIDE SEQUENCE [LARGE SCALE GENOMIC DNA]</scope>
    <source>
        <strain evidence="2 3">LMG 23644</strain>
    </source>
</reference>